<accession>A0A3N2CYL7</accession>
<dbReference type="Proteomes" id="UP000281738">
    <property type="component" value="Unassembled WGS sequence"/>
</dbReference>
<dbReference type="RefSeq" id="WP_123392158.1">
    <property type="nucleotide sequence ID" value="NZ_RKHO01000001.1"/>
</dbReference>
<dbReference type="InterPro" id="IPR025101">
    <property type="entry name" value="DUF4012"/>
</dbReference>
<dbReference type="EMBL" id="RKHO01000001">
    <property type="protein sequence ID" value="ROR92528.1"/>
    <property type="molecule type" value="Genomic_DNA"/>
</dbReference>
<keyword evidence="2" id="KW-1185">Reference proteome</keyword>
<reference evidence="1 2" key="1">
    <citation type="submission" date="2018-11" db="EMBL/GenBank/DDBJ databases">
        <title>Sequencing the genomes of 1000 actinobacteria strains.</title>
        <authorList>
            <person name="Klenk H.-P."/>
        </authorList>
    </citation>
    <scope>NUCLEOTIDE SEQUENCE [LARGE SCALE GENOMIC DNA]</scope>
    <source>
        <strain evidence="1 2">DSM 12652</strain>
    </source>
</reference>
<proteinExistence type="predicted"/>
<gene>
    <name evidence="1" type="ORF">EDD33_3419</name>
</gene>
<evidence type="ECO:0000313" key="1">
    <source>
        <dbReference type="EMBL" id="ROR92528.1"/>
    </source>
</evidence>
<comment type="caution">
    <text evidence="1">The sequence shown here is derived from an EMBL/GenBank/DDBJ whole genome shotgun (WGS) entry which is preliminary data.</text>
</comment>
<sequence>MVRVVLGLVVLVVLLAGFMAWQAFSAYRSAQQANTAIGDFRVRLLDRDVPGAKKALSRAQDETGNARAALGGPLWGAASTLPSIGDDVDAARRLTATTDDVTHGALPAVMTALSYVDPADIGLQGGRVDLAPLREASGQLTRAAVLLDDADQDAAAIRAEGLTPALRDRVVDTQDLLGRSSRLARTVSLAGRLLPDMLGGSGRRTYLLLAQNTAEQRSLGGIPGAIAVLRAEDGRLELVRQATAGDVGEFERPVLPLSMAEEGLYGPGLGRFPANVTDSPDFPRAAELITEMWQRRFGETIDGVAAVDPWALQLLLGAVGPVNTDAGRLTGRNAVQKLLVDVYRDVPDPDQQNEVFAQAARRVFDRVRTFPGDPAALTAVLAEGVEQRRIMVWSARRKEESILEDTELGQTLRDPTPDSPRFGVYLHDRIGSKTSSYQRVRITTEPASCGTTTSATMKVQLRSAAPLNRDLPPSVTGIVGRSRPGDLRIQVVAYAPPGWAITGVRASDGRRDLITYKHDGLQAGTRDFTLAPGQTKSLTLTMAGQPISSDFAVRYTPGTKPANVRVEGSGCS</sequence>
<organism evidence="1 2">
    <name type="scientific">Nocardioides aurantiacus</name>
    <dbReference type="NCBI Taxonomy" id="86796"/>
    <lineage>
        <taxon>Bacteria</taxon>
        <taxon>Bacillati</taxon>
        <taxon>Actinomycetota</taxon>
        <taxon>Actinomycetes</taxon>
        <taxon>Propionibacteriales</taxon>
        <taxon>Nocardioidaceae</taxon>
        <taxon>Nocardioides</taxon>
    </lineage>
</organism>
<name>A0A3N2CYL7_9ACTN</name>
<dbReference type="AlphaFoldDB" id="A0A3N2CYL7"/>
<protein>
    <submittedName>
        <fullName evidence="1">Uncharacterized protein DUF4012</fullName>
    </submittedName>
</protein>
<evidence type="ECO:0000313" key="2">
    <source>
        <dbReference type="Proteomes" id="UP000281738"/>
    </source>
</evidence>
<dbReference type="Pfam" id="PF13196">
    <property type="entry name" value="DUF4012"/>
    <property type="match status" value="1"/>
</dbReference>